<dbReference type="EMBL" id="JAIRAU010000052">
    <property type="protein sequence ID" value="MBZ5714851.1"/>
    <property type="molecule type" value="Genomic_DNA"/>
</dbReference>
<feature type="region of interest" description="Disordered" evidence="1">
    <location>
        <begin position="134"/>
        <end position="163"/>
    </location>
</feature>
<keyword evidence="3" id="KW-1185">Reference proteome</keyword>
<accession>A0ABS7U356</accession>
<comment type="caution">
    <text evidence="2">The sequence shown here is derived from an EMBL/GenBank/DDBJ whole genome shotgun (WGS) entry which is preliminary data.</text>
</comment>
<evidence type="ECO:0000313" key="3">
    <source>
        <dbReference type="Proteomes" id="UP001139031"/>
    </source>
</evidence>
<evidence type="ECO:0000256" key="1">
    <source>
        <dbReference type="SAM" id="MobiDB-lite"/>
    </source>
</evidence>
<dbReference type="RefSeq" id="WP_224196583.1">
    <property type="nucleotide sequence ID" value="NZ_JAIRAU010000052.1"/>
</dbReference>
<organism evidence="2 3">
    <name type="scientific">Nannocystis pusilla</name>
    <dbReference type="NCBI Taxonomy" id="889268"/>
    <lineage>
        <taxon>Bacteria</taxon>
        <taxon>Pseudomonadati</taxon>
        <taxon>Myxococcota</taxon>
        <taxon>Polyangia</taxon>
        <taxon>Nannocystales</taxon>
        <taxon>Nannocystaceae</taxon>
        <taxon>Nannocystis</taxon>
    </lineage>
</organism>
<feature type="compositionally biased region" description="Basic and acidic residues" evidence="1">
    <location>
        <begin position="134"/>
        <end position="150"/>
    </location>
</feature>
<gene>
    <name evidence="2" type="ORF">K7C98_36935</name>
</gene>
<name>A0ABS7U356_9BACT</name>
<protein>
    <submittedName>
        <fullName evidence="2">Uncharacterized protein</fullName>
    </submittedName>
</protein>
<dbReference type="Proteomes" id="UP001139031">
    <property type="component" value="Unassembled WGS sequence"/>
</dbReference>
<evidence type="ECO:0000313" key="2">
    <source>
        <dbReference type="EMBL" id="MBZ5714851.1"/>
    </source>
</evidence>
<sequence>MLWPERACAAGNDALAQVQALDSAARVEEARLQKHCTQPGVPDPEGARIAEQIALIHITRIDIARAELQIKTDNLVPLVIQAVEAYRQSYRCDPRSRRALDEALAALRGLRRHVPPDRTETLSTLDARIKEGEAELAEHERKSPRTEPGRPRTSVGSVVYDGEVTPKGPLTNTSLGHLALRVEAGGGTAAFVDNDIARNHLTHRGWYLRLEALARYFPGGSTRIGVLFGPYFSRMSLDKFVTAQPDWPGNGGMTSFGAVAELQLVPFKRFPGFSINPFVTVGMGLVSVDVMNEPNFAGAYGGGGLHVCFLSGMLCPTLRLTSTPVHYRKAYPMIQGGLGVDLLRIADVVVAAVARKQKRNPKKTPATR</sequence>
<proteinExistence type="predicted"/>
<reference evidence="2" key="1">
    <citation type="submission" date="2021-08" db="EMBL/GenBank/DDBJ databases">
        <authorList>
            <person name="Stevens D.C."/>
        </authorList>
    </citation>
    <scope>NUCLEOTIDE SEQUENCE</scope>
    <source>
        <strain evidence="2">DSM 53165</strain>
    </source>
</reference>